<dbReference type="eggNOG" id="COG0400">
    <property type="taxonomic scope" value="Bacteria"/>
</dbReference>
<evidence type="ECO:0000259" key="3">
    <source>
        <dbReference type="Pfam" id="PF02230"/>
    </source>
</evidence>
<keyword evidence="4" id="KW-0489">Methyltransferase</keyword>
<dbReference type="PANTHER" id="PTHR10655">
    <property type="entry name" value="LYSOPHOSPHOLIPASE-RELATED"/>
    <property type="match status" value="1"/>
</dbReference>
<dbReference type="RefSeq" id="WP_012246494.1">
    <property type="nucleotide sequence ID" value="NC_010168.1"/>
</dbReference>
<evidence type="ECO:0000256" key="1">
    <source>
        <dbReference type="ARBA" id="ARBA00006499"/>
    </source>
</evidence>
<dbReference type="EMBL" id="CP000910">
    <property type="protein sequence ID" value="ABY24852.1"/>
    <property type="molecule type" value="Genomic_DNA"/>
</dbReference>
<keyword evidence="4" id="KW-0808">Transferase</keyword>
<evidence type="ECO:0000256" key="2">
    <source>
        <dbReference type="ARBA" id="ARBA00022801"/>
    </source>
</evidence>
<dbReference type="KEGG" id="rsa:RSal33209_3134"/>
<dbReference type="GO" id="GO:0016787">
    <property type="term" value="F:hydrolase activity"/>
    <property type="evidence" value="ECO:0007669"/>
    <property type="project" value="UniProtKB-KW"/>
</dbReference>
<sequence length="211" mass="23275">MLNALWSKPESERVGTPLLVMLHGYGSDENSMATRFAAMPPSFTCAAIRGPFDMDQMYGWFLLDYFLNNDFADVVTAANKVFAWLDAEMATFNFSSVSLLGHSQGMGMASTLLRLRPDYFAAVVGLSGFVLDNDLLAALEPLKSKKPFFWARDEADLVINPDAVEFTKEWLAQNTLLNEELYEGMGHPTGAAALIDASSFLTVHLPFKPTS</sequence>
<name>A9WUI1_RENSM</name>
<organism evidence="4 5">
    <name type="scientific">Renibacterium salmoninarum (strain ATCC 33209 / DSM 20767 / JCM 11484 / NBRC 15589 / NCIMB 2235)</name>
    <dbReference type="NCBI Taxonomy" id="288705"/>
    <lineage>
        <taxon>Bacteria</taxon>
        <taxon>Bacillati</taxon>
        <taxon>Actinomycetota</taxon>
        <taxon>Actinomycetes</taxon>
        <taxon>Micrococcales</taxon>
        <taxon>Micrococcaceae</taxon>
        <taxon>Renibacterium</taxon>
    </lineage>
</organism>
<evidence type="ECO:0000313" key="5">
    <source>
        <dbReference type="Proteomes" id="UP000002007"/>
    </source>
</evidence>
<dbReference type="EC" id="2.1.1.-" evidence="4"/>
<dbReference type="Proteomes" id="UP000002007">
    <property type="component" value="Chromosome"/>
</dbReference>
<dbReference type="InterPro" id="IPR029058">
    <property type="entry name" value="AB_hydrolase_fold"/>
</dbReference>
<comment type="similarity">
    <text evidence="1">Belongs to the AB hydrolase superfamily. AB hydrolase 2 family.</text>
</comment>
<dbReference type="GO" id="GO:0008168">
    <property type="term" value="F:methyltransferase activity"/>
    <property type="evidence" value="ECO:0007669"/>
    <property type="project" value="UniProtKB-KW"/>
</dbReference>
<dbReference type="PANTHER" id="PTHR10655:SF17">
    <property type="entry name" value="LYSOPHOSPHOLIPASE-LIKE PROTEIN 1"/>
    <property type="match status" value="1"/>
</dbReference>
<dbReference type="SUPFAM" id="SSF53474">
    <property type="entry name" value="alpha/beta-Hydrolases"/>
    <property type="match status" value="1"/>
</dbReference>
<dbReference type="STRING" id="288705.RSal33209_3134"/>
<keyword evidence="2" id="KW-0378">Hydrolase</keyword>
<dbReference type="AlphaFoldDB" id="A9WUI1"/>
<protein>
    <submittedName>
        <fullName evidence="4">COBF protein</fullName>
        <ecNumber evidence="4">2.1.1.-</ecNumber>
    </submittedName>
</protein>
<feature type="domain" description="Phospholipase/carboxylesterase/thioesterase" evidence="3">
    <location>
        <begin position="15"/>
        <end position="204"/>
    </location>
</feature>
<evidence type="ECO:0000313" key="4">
    <source>
        <dbReference type="EMBL" id="ABY24852.1"/>
    </source>
</evidence>
<accession>A9WUI1</accession>
<dbReference type="Gene3D" id="3.40.50.1820">
    <property type="entry name" value="alpha/beta hydrolase"/>
    <property type="match status" value="1"/>
</dbReference>
<reference evidence="5" key="1">
    <citation type="journal article" date="2008" name="J. Bacteriol.">
        <title>Genome sequence of the fish pathogen Renibacterium salmoninarum suggests reductive evolution away from an environmental Arthrobacter ancestor.</title>
        <authorList>
            <person name="Wiens G.D."/>
            <person name="Rockey D.D."/>
            <person name="Wu Z."/>
            <person name="Chang J."/>
            <person name="Levy R."/>
            <person name="Crane S."/>
            <person name="Chen D.S."/>
            <person name="Capri G.R."/>
            <person name="Burnett J.R."/>
            <person name="Sudheesh P.S."/>
            <person name="Schipma M.J."/>
            <person name="Burd H."/>
            <person name="Bhattacharyya A."/>
            <person name="Rhodes L.D."/>
            <person name="Kaul R."/>
            <person name="Strom M.S."/>
        </authorList>
    </citation>
    <scope>NUCLEOTIDE SEQUENCE [LARGE SCALE GENOMIC DNA]</scope>
    <source>
        <strain evidence="5">ATCC 33209 / DSM 20767 / JCM 11484 / NBRC 15589 / NCIMB 2235</strain>
    </source>
</reference>
<dbReference type="GO" id="GO:0032259">
    <property type="term" value="P:methylation"/>
    <property type="evidence" value="ECO:0007669"/>
    <property type="project" value="UniProtKB-KW"/>
</dbReference>
<dbReference type="HOGENOM" id="CLU_049413_5_3_11"/>
<keyword evidence="5" id="KW-1185">Reference proteome</keyword>
<gene>
    <name evidence="4" type="ordered locus">RSal33209_3134</name>
</gene>
<dbReference type="InterPro" id="IPR050565">
    <property type="entry name" value="LYPA1-2/EST-like"/>
</dbReference>
<proteinExistence type="inferred from homology"/>
<dbReference type="InterPro" id="IPR003140">
    <property type="entry name" value="PLipase/COase/thioEstase"/>
</dbReference>
<dbReference type="Pfam" id="PF02230">
    <property type="entry name" value="Abhydrolase_2"/>
    <property type="match status" value="1"/>
</dbReference>